<evidence type="ECO:0000313" key="3">
    <source>
        <dbReference type="Proteomes" id="UP000777935"/>
    </source>
</evidence>
<reference evidence="2 3" key="1">
    <citation type="submission" date="2020-06" db="EMBL/GenBank/DDBJ databases">
        <title>Sulfitobacter algicola sp. nov., isolated from green algae.</title>
        <authorList>
            <person name="Wang C."/>
        </authorList>
    </citation>
    <scope>NUCLEOTIDE SEQUENCE [LARGE SCALE GENOMIC DNA]</scope>
    <source>
        <strain evidence="2 3">1151</strain>
    </source>
</reference>
<gene>
    <name evidence="2" type="ORF">HRQ87_13570</name>
</gene>
<dbReference type="EMBL" id="JABUFE010000008">
    <property type="protein sequence ID" value="NSX55830.1"/>
    <property type="molecule type" value="Genomic_DNA"/>
</dbReference>
<proteinExistence type="predicted"/>
<organism evidence="2 3">
    <name type="scientific">Parasulfitobacter algicola</name>
    <dbReference type="NCBI Taxonomy" id="2614809"/>
    <lineage>
        <taxon>Bacteria</taxon>
        <taxon>Pseudomonadati</taxon>
        <taxon>Pseudomonadota</taxon>
        <taxon>Alphaproteobacteria</taxon>
        <taxon>Rhodobacterales</taxon>
        <taxon>Roseobacteraceae</taxon>
        <taxon>Parasulfitobacter</taxon>
    </lineage>
</organism>
<comment type="caution">
    <text evidence="2">The sequence shown here is derived from an EMBL/GenBank/DDBJ whole genome shotgun (WGS) entry which is preliminary data.</text>
</comment>
<keyword evidence="1" id="KW-0472">Membrane</keyword>
<protein>
    <submittedName>
        <fullName evidence="2">Uncharacterized protein</fullName>
    </submittedName>
</protein>
<evidence type="ECO:0000313" key="2">
    <source>
        <dbReference type="EMBL" id="NSX55830.1"/>
    </source>
</evidence>
<feature type="transmembrane region" description="Helical" evidence="1">
    <location>
        <begin position="6"/>
        <end position="28"/>
    </location>
</feature>
<accession>A0ABX2ITF5</accession>
<dbReference type="Proteomes" id="UP000777935">
    <property type="component" value="Unassembled WGS sequence"/>
</dbReference>
<name>A0ABX2ITF5_9RHOB</name>
<keyword evidence="1" id="KW-1133">Transmembrane helix</keyword>
<evidence type="ECO:0000256" key="1">
    <source>
        <dbReference type="SAM" id="Phobius"/>
    </source>
</evidence>
<keyword evidence="3" id="KW-1185">Reference proteome</keyword>
<feature type="transmembrane region" description="Helical" evidence="1">
    <location>
        <begin position="35"/>
        <end position="55"/>
    </location>
</feature>
<dbReference type="RefSeq" id="WP_174138982.1">
    <property type="nucleotide sequence ID" value="NZ_JABUFE010000008.1"/>
</dbReference>
<sequence>MPLDKFVLILGCVIGGAAVTIWLGTLLIAMFQIPFIGPVVLIPAILVGYVIWRVVADRVGNAEEDHYDSIEK</sequence>
<keyword evidence="1" id="KW-0812">Transmembrane</keyword>